<dbReference type="GO" id="GO:0005737">
    <property type="term" value="C:cytoplasm"/>
    <property type="evidence" value="ECO:0007669"/>
    <property type="project" value="TreeGrafter"/>
</dbReference>
<dbReference type="PANTHER" id="PTHR42850">
    <property type="entry name" value="METALLOPHOSPHOESTERASE"/>
    <property type="match status" value="1"/>
</dbReference>
<dbReference type="AlphaFoldDB" id="A0A2P8EUW9"/>
<dbReference type="RefSeq" id="WP_106592010.1">
    <property type="nucleotide sequence ID" value="NZ_PYGI01000013.1"/>
</dbReference>
<evidence type="ECO:0000313" key="3">
    <source>
        <dbReference type="Proteomes" id="UP000242133"/>
    </source>
</evidence>
<dbReference type="PANTHER" id="PTHR42850:SF7">
    <property type="entry name" value="BIS(5'-NUCLEOSYL)-TETRAPHOSPHATASE PRPE [ASYMMETRICAL]"/>
    <property type="match status" value="1"/>
</dbReference>
<dbReference type="InterPro" id="IPR050126">
    <property type="entry name" value="Ap4A_hydrolase"/>
</dbReference>
<feature type="domain" description="Calcineurin-like phosphoesterase" evidence="1">
    <location>
        <begin position="8"/>
        <end position="153"/>
    </location>
</feature>
<dbReference type="InterPro" id="IPR029052">
    <property type="entry name" value="Metallo-depent_PP-like"/>
</dbReference>
<evidence type="ECO:0000259" key="1">
    <source>
        <dbReference type="Pfam" id="PF00149"/>
    </source>
</evidence>
<dbReference type="GO" id="GO:0016791">
    <property type="term" value="F:phosphatase activity"/>
    <property type="evidence" value="ECO:0007669"/>
    <property type="project" value="TreeGrafter"/>
</dbReference>
<dbReference type="Gene3D" id="3.60.21.10">
    <property type="match status" value="1"/>
</dbReference>
<dbReference type="InterPro" id="IPR004843">
    <property type="entry name" value="Calcineurin-like_PHP"/>
</dbReference>
<dbReference type="Proteomes" id="UP000242133">
    <property type="component" value="Unassembled WGS sequence"/>
</dbReference>
<proteinExistence type="predicted"/>
<accession>A0A2P8EUW9</accession>
<dbReference type="EMBL" id="PYGI01000013">
    <property type="protein sequence ID" value="PSL13225.1"/>
    <property type="molecule type" value="Genomic_DNA"/>
</dbReference>
<reference evidence="2 3" key="1">
    <citation type="submission" date="2018-03" db="EMBL/GenBank/DDBJ databases">
        <title>Genomic Encyclopedia of Archaeal and Bacterial Type Strains, Phase II (KMG-II): from individual species to whole genera.</title>
        <authorList>
            <person name="Goeker M."/>
        </authorList>
    </citation>
    <scope>NUCLEOTIDE SEQUENCE [LARGE SCALE GENOMIC DNA]</scope>
    <source>
        <strain evidence="2 3">DSM 17586</strain>
    </source>
</reference>
<organism evidence="2 3">
    <name type="scientific">Marinobacterium halophilum</name>
    <dbReference type="NCBI Taxonomy" id="267374"/>
    <lineage>
        <taxon>Bacteria</taxon>
        <taxon>Pseudomonadati</taxon>
        <taxon>Pseudomonadota</taxon>
        <taxon>Gammaproteobacteria</taxon>
        <taxon>Oceanospirillales</taxon>
        <taxon>Oceanospirillaceae</taxon>
        <taxon>Marinobacterium</taxon>
    </lineage>
</organism>
<dbReference type="Pfam" id="PF00149">
    <property type="entry name" value="Metallophos"/>
    <property type="match status" value="1"/>
</dbReference>
<gene>
    <name evidence="2" type="ORF">CLV44_11363</name>
</gene>
<comment type="caution">
    <text evidence="2">The sequence shown here is derived from an EMBL/GenBank/DDBJ whole genome shotgun (WGS) entry which is preliminary data.</text>
</comment>
<name>A0A2P8EUW9_9GAMM</name>
<dbReference type="OrthoDB" id="9807890at2"/>
<keyword evidence="3" id="KW-1185">Reference proteome</keyword>
<protein>
    <submittedName>
        <fullName evidence="2">Calcineurin-like phosphoesterase family protein</fullName>
    </submittedName>
</protein>
<evidence type="ECO:0000313" key="2">
    <source>
        <dbReference type="EMBL" id="PSL13225.1"/>
    </source>
</evidence>
<sequence>MNCQGYDLIGDVHGCALSLRMLLARLGYRQVNGVYQHPQRKVIFIGDIIDRGPHIREALQLVRAMVDGGHAHIVMGNHEYNFLCYMLPHPDKPGEHLRAHTPRHQRILQQTLEQLSPYASEQQEYLEWFLQMPLFLEFERFRAVHACWHGPLIEQFRQQYGGNRIDREFIYRSAIEDSFEWVLMDRLLRGTHLRLPNDEVMVSKDGFRRRFFRTKFWTTDPQYLIDVVFQPDPLPEHLARLPLNDEQRKDLIHYGPEEKLLFIGHYWRQGKPAPVTSNIACIDYSAVKFGKLVAYRLDDETRILPEKFVWVDVAREVHLATAEVGAS</sequence>
<dbReference type="SUPFAM" id="SSF56300">
    <property type="entry name" value="Metallo-dependent phosphatases"/>
    <property type="match status" value="1"/>
</dbReference>